<name>A0A843WKC1_COLES</name>
<feature type="signal peptide" evidence="1">
    <location>
        <begin position="1"/>
        <end position="31"/>
    </location>
</feature>
<dbReference type="PANTHER" id="PTHR33122">
    <property type="entry name" value="LIPID BINDING PROTEIN-RELATED"/>
    <property type="match status" value="1"/>
</dbReference>
<dbReference type="GO" id="GO:0005504">
    <property type="term" value="F:fatty acid binding"/>
    <property type="evidence" value="ECO:0007669"/>
    <property type="project" value="InterPro"/>
</dbReference>
<accession>A0A843WKC1</accession>
<dbReference type="AlphaFoldDB" id="A0A843WKC1"/>
<dbReference type="PANTHER" id="PTHR33122:SF60">
    <property type="entry name" value="LIPID-TRANSFER PROTEIN DIR1-RELATED"/>
    <property type="match status" value="1"/>
</dbReference>
<organism evidence="3 4">
    <name type="scientific">Colocasia esculenta</name>
    <name type="common">Wild taro</name>
    <name type="synonym">Arum esculentum</name>
    <dbReference type="NCBI Taxonomy" id="4460"/>
    <lineage>
        <taxon>Eukaryota</taxon>
        <taxon>Viridiplantae</taxon>
        <taxon>Streptophyta</taxon>
        <taxon>Embryophyta</taxon>
        <taxon>Tracheophyta</taxon>
        <taxon>Spermatophyta</taxon>
        <taxon>Magnoliopsida</taxon>
        <taxon>Liliopsida</taxon>
        <taxon>Araceae</taxon>
        <taxon>Aroideae</taxon>
        <taxon>Colocasieae</taxon>
        <taxon>Colocasia</taxon>
    </lineage>
</organism>
<dbReference type="OrthoDB" id="643149at2759"/>
<dbReference type="InterPro" id="IPR016140">
    <property type="entry name" value="Bifunc_inhib/LTP/seed_store"/>
</dbReference>
<comment type="caution">
    <text evidence="3">The sequence shown here is derived from an EMBL/GenBank/DDBJ whole genome shotgun (WGS) entry which is preliminary data.</text>
</comment>
<gene>
    <name evidence="3" type="ORF">Taro_037802</name>
</gene>
<dbReference type="InterPro" id="IPR039265">
    <property type="entry name" value="DIR1-like"/>
</dbReference>
<dbReference type="InterPro" id="IPR044741">
    <property type="entry name" value="NsLTP-like"/>
</dbReference>
<dbReference type="EMBL" id="NMUH01003326">
    <property type="protein sequence ID" value="MQM04995.1"/>
    <property type="molecule type" value="Genomic_DNA"/>
</dbReference>
<dbReference type="Pfam" id="PF00234">
    <property type="entry name" value="Tryp_alpha_amyl"/>
    <property type="match status" value="1"/>
</dbReference>
<keyword evidence="1" id="KW-0732">Signal</keyword>
<keyword evidence="4" id="KW-1185">Reference proteome</keyword>
<reference evidence="3" key="1">
    <citation type="submission" date="2017-07" db="EMBL/GenBank/DDBJ databases">
        <title>Taro Niue Genome Assembly and Annotation.</title>
        <authorList>
            <person name="Atibalentja N."/>
            <person name="Keating K."/>
            <person name="Fields C.J."/>
        </authorList>
    </citation>
    <scope>NUCLEOTIDE SEQUENCE</scope>
    <source>
        <strain evidence="3">Niue_2</strain>
        <tissue evidence="3">Leaf</tissue>
    </source>
</reference>
<dbReference type="InterPro" id="IPR036312">
    <property type="entry name" value="Bifun_inhib/LTP/seed_sf"/>
</dbReference>
<dbReference type="GO" id="GO:0009627">
    <property type="term" value="P:systemic acquired resistance"/>
    <property type="evidence" value="ECO:0007669"/>
    <property type="project" value="InterPro"/>
</dbReference>
<dbReference type="CDD" id="cd04660">
    <property type="entry name" value="nsLTP_like"/>
    <property type="match status" value="1"/>
</dbReference>
<dbReference type="SMART" id="SM00499">
    <property type="entry name" value="AAI"/>
    <property type="match status" value="1"/>
</dbReference>
<protein>
    <recommendedName>
        <fullName evidence="2">Bifunctional inhibitor/plant lipid transfer protein/seed storage helical domain-containing protein</fullName>
    </recommendedName>
</protein>
<feature type="chain" id="PRO_5032897047" description="Bifunctional inhibitor/plant lipid transfer protein/seed storage helical domain-containing protein" evidence="1">
    <location>
        <begin position="32"/>
        <end position="120"/>
    </location>
</feature>
<evidence type="ECO:0000259" key="2">
    <source>
        <dbReference type="SMART" id="SM00499"/>
    </source>
</evidence>
<dbReference type="Proteomes" id="UP000652761">
    <property type="component" value="Unassembled WGS sequence"/>
</dbReference>
<proteinExistence type="predicted"/>
<evidence type="ECO:0000313" key="4">
    <source>
        <dbReference type="Proteomes" id="UP000652761"/>
    </source>
</evidence>
<feature type="domain" description="Bifunctional inhibitor/plant lipid transfer protein/seed storage helical" evidence="2">
    <location>
        <begin position="35"/>
        <end position="107"/>
    </location>
</feature>
<dbReference type="Gene3D" id="1.10.110.10">
    <property type="entry name" value="Plant lipid-transfer and hydrophobic proteins"/>
    <property type="match status" value="1"/>
</dbReference>
<dbReference type="SUPFAM" id="SSF47699">
    <property type="entry name" value="Bifunctional inhibitor/lipid-transfer protein/seed storage 2S albumin"/>
    <property type="match status" value="1"/>
</dbReference>
<sequence length="120" mass="12289">MGGKRGCTAMAICTAVALLAALLLSASGAEALDICNMDDKQLTDCIQAIHGPSPPAPSSTCCAALRTADLPCLCRYKGAVLLRSLDLDPKRAAALPGKCHIKTPPECTNGTPISLPLSLS</sequence>
<dbReference type="SMR" id="A0A843WKC1"/>
<evidence type="ECO:0000313" key="3">
    <source>
        <dbReference type="EMBL" id="MQM04995.1"/>
    </source>
</evidence>
<evidence type="ECO:0000256" key="1">
    <source>
        <dbReference type="SAM" id="SignalP"/>
    </source>
</evidence>